<name>A0AAW9RV70_9HYPH</name>
<keyword evidence="7 8" id="KW-0472">Membrane</keyword>
<dbReference type="Gene3D" id="1.10.3720.10">
    <property type="entry name" value="MetI-like"/>
    <property type="match status" value="1"/>
</dbReference>
<evidence type="ECO:0000256" key="1">
    <source>
        <dbReference type="ARBA" id="ARBA00004651"/>
    </source>
</evidence>
<keyword evidence="3 8" id="KW-0813">Transport</keyword>
<dbReference type="InterPro" id="IPR050809">
    <property type="entry name" value="UgpAE/MalFG_permease"/>
</dbReference>
<feature type="transmembrane region" description="Helical" evidence="8">
    <location>
        <begin position="276"/>
        <end position="296"/>
    </location>
</feature>
<keyword evidence="6 8" id="KW-1133">Transmembrane helix</keyword>
<evidence type="ECO:0000256" key="8">
    <source>
        <dbReference type="RuleBase" id="RU363032"/>
    </source>
</evidence>
<gene>
    <name evidence="10" type="ORF">V3328_22180</name>
</gene>
<evidence type="ECO:0000256" key="6">
    <source>
        <dbReference type="ARBA" id="ARBA00022989"/>
    </source>
</evidence>
<evidence type="ECO:0000256" key="3">
    <source>
        <dbReference type="ARBA" id="ARBA00022448"/>
    </source>
</evidence>
<accession>A0AAW9RV70</accession>
<dbReference type="SUPFAM" id="SSF161098">
    <property type="entry name" value="MetI-like"/>
    <property type="match status" value="1"/>
</dbReference>
<feature type="transmembrane region" description="Helical" evidence="8">
    <location>
        <begin position="222"/>
        <end position="239"/>
    </location>
</feature>
<evidence type="ECO:0000256" key="4">
    <source>
        <dbReference type="ARBA" id="ARBA00022475"/>
    </source>
</evidence>
<keyword evidence="4" id="KW-1003">Cell membrane</keyword>
<dbReference type="PANTHER" id="PTHR43227">
    <property type="entry name" value="BLL4140 PROTEIN"/>
    <property type="match status" value="1"/>
</dbReference>
<feature type="transmembrane region" description="Helical" evidence="8">
    <location>
        <begin position="120"/>
        <end position="141"/>
    </location>
</feature>
<evidence type="ECO:0000256" key="7">
    <source>
        <dbReference type="ARBA" id="ARBA00023136"/>
    </source>
</evidence>
<dbReference type="EMBL" id="JAZHOF010000010">
    <property type="protein sequence ID" value="MEJ8574208.1"/>
    <property type="molecule type" value="Genomic_DNA"/>
</dbReference>
<comment type="similarity">
    <text evidence="2 8">Belongs to the binding-protein-dependent transport system permease family.</text>
</comment>
<dbReference type="Pfam" id="PF00528">
    <property type="entry name" value="BPD_transp_1"/>
    <property type="match status" value="1"/>
</dbReference>
<dbReference type="GO" id="GO:0005886">
    <property type="term" value="C:plasma membrane"/>
    <property type="evidence" value="ECO:0007669"/>
    <property type="project" value="UniProtKB-SubCell"/>
</dbReference>
<evidence type="ECO:0000259" key="9">
    <source>
        <dbReference type="PROSITE" id="PS50928"/>
    </source>
</evidence>
<keyword evidence="5 8" id="KW-0812">Transmembrane</keyword>
<evidence type="ECO:0000313" key="11">
    <source>
        <dbReference type="Proteomes" id="UP001378188"/>
    </source>
</evidence>
<feature type="transmembrane region" description="Helical" evidence="8">
    <location>
        <begin position="87"/>
        <end position="108"/>
    </location>
</feature>
<dbReference type="InterPro" id="IPR000515">
    <property type="entry name" value="MetI-like"/>
</dbReference>
<protein>
    <submittedName>
        <fullName evidence="10">Sugar ABC transporter permease</fullName>
    </submittedName>
</protein>
<dbReference type="AlphaFoldDB" id="A0AAW9RV70"/>
<organism evidence="10 11">
    <name type="scientific">Microbaculum marinum</name>
    <dbReference type="NCBI Taxonomy" id="1764581"/>
    <lineage>
        <taxon>Bacteria</taxon>
        <taxon>Pseudomonadati</taxon>
        <taxon>Pseudomonadota</taxon>
        <taxon>Alphaproteobacteria</taxon>
        <taxon>Hyphomicrobiales</taxon>
        <taxon>Tepidamorphaceae</taxon>
        <taxon>Microbaculum</taxon>
    </lineage>
</organism>
<evidence type="ECO:0000313" key="10">
    <source>
        <dbReference type="EMBL" id="MEJ8574208.1"/>
    </source>
</evidence>
<comment type="caution">
    <text evidence="10">The sequence shown here is derived from an EMBL/GenBank/DDBJ whole genome shotgun (WGS) entry which is preliminary data.</text>
</comment>
<feature type="domain" description="ABC transmembrane type-1" evidence="9">
    <location>
        <begin position="83"/>
        <end position="295"/>
    </location>
</feature>
<dbReference type="PANTHER" id="PTHR43227:SF11">
    <property type="entry name" value="BLL4140 PROTEIN"/>
    <property type="match status" value="1"/>
</dbReference>
<dbReference type="InterPro" id="IPR035906">
    <property type="entry name" value="MetI-like_sf"/>
</dbReference>
<dbReference type="CDD" id="cd06261">
    <property type="entry name" value="TM_PBP2"/>
    <property type="match status" value="1"/>
</dbReference>
<sequence>MTETALAGLELAVAREPSRRMATLRRVVVLLAPSVLFLAMFTYWPVVLVALQSVTVESFGGASHWGLGNFERLFSDPRFGRASLNNLVYAVGTVVPSIALALAFAVVLKESTRVSGLLRTVFVSPVLIPLVAAAALFSFVFQPRFGLLDYYLGSLGLGTTNWLGDPDLALYSLIGLTIWKNAGYYMLFFLAGLQTVPDDLYEAARVEGASAAQRFTRITLPLLKPTTAFVVVIALLQVLTNVDHIILLTSGGPSDSTSVVLYYIYQQAHENYDIGLAAAATVVSVGFLLALSVVSLRTLENGIHYEG</sequence>
<dbReference type="GO" id="GO:0055085">
    <property type="term" value="P:transmembrane transport"/>
    <property type="evidence" value="ECO:0007669"/>
    <property type="project" value="InterPro"/>
</dbReference>
<dbReference type="Proteomes" id="UP001378188">
    <property type="component" value="Unassembled WGS sequence"/>
</dbReference>
<feature type="transmembrane region" description="Helical" evidence="8">
    <location>
        <begin position="27"/>
        <end position="51"/>
    </location>
</feature>
<dbReference type="PROSITE" id="PS50928">
    <property type="entry name" value="ABC_TM1"/>
    <property type="match status" value="1"/>
</dbReference>
<dbReference type="RefSeq" id="WP_340331908.1">
    <property type="nucleotide sequence ID" value="NZ_JAZHOF010000010.1"/>
</dbReference>
<proteinExistence type="inferred from homology"/>
<evidence type="ECO:0000256" key="2">
    <source>
        <dbReference type="ARBA" id="ARBA00009306"/>
    </source>
</evidence>
<keyword evidence="11" id="KW-1185">Reference proteome</keyword>
<reference evidence="10 11" key="1">
    <citation type="submission" date="2024-02" db="EMBL/GenBank/DDBJ databases">
        <title>Genome analysis and characterization of Microbaculum marinisediminis sp. nov., isolated from marine sediment.</title>
        <authorList>
            <person name="Du Z.-J."/>
            <person name="Ye Y.-Q."/>
            <person name="Zhang Z.-R."/>
            <person name="Yuan S.-M."/>
            <person name="Zhang X.-Y."/>
        </authorList>
    </citation>
    <scope>NUCLEOTIDE SEQUENCE [LARGE SCALE GENOMIC DNA]</scope>
    <source>
        <strain evidence="10 11">SDUM1044001</strain>
    </source>
</reference>
<evidence type="ECO:0000256" key="5">
    <source>
        <dbReference type="ARBA" id="ARBA00022692"/>
    </source>
</evidence>
<comment type="subcellular location">
    <subcellularLocation>
        <location evidence="1 8">Cell membrane</location>
        <topology evidence="1 8">Multi-pass membrane protein</topology>
    </subcellularLocation>
</comment>
<feature type="transmembrane region" description="Helical" evidence="8">
    <location>
        <begin position="168"/>
        <end position="191"/>
    </location>
</feature>